<gene>
    <name evidence="1" type="ORF">AVEN_235314_1</name>
</gene>
<comment type="caution">
    <text evidence="1">The sequence shown here is derived from an EMBL/GenBank/DDBJ whole genome shotgun (WGS) entry which is preliminary data.</text>
</comment>
<sequence length="123" mass="13761">MSTVTHFTLKLRSNGLSFHKFRPRFALFPVLGPGRIDVARGLVSASVVSRVMAVNRSRIIRPDGAIASVHSSAAEIFAKPRAVGTVRLFEFNRPQSTSTNLERLEIWRSHTPLEQGFSFGYEF</sequence>
<reference evidence="1 2" key="1">
    <citation type="journal article" date="2019" name="Sci. Rep.">
        <title>Orb-weaving spider Araneus ventricosus genome elucidates the spidroin gene catalogue.</title>
        <authorList>
            <person name="Kono N."/>
            <person name="Nakamura H."/>
            <person name="Ohtoshi R."/>
            <person name="Moran D.A.P."/>
            <person name="Shinohara A."/>
            <person name="Yoshida Y."/>
            <person name="Fujiwara M."/>
            <person name="Mori M."/>
            <person name="Tomita M."/>
            <person name="Arakawa K."/>
        </authorList>
    </citation>
    <scope>NUCLEOTIDE SEQUENCE [LARGE SCALE GENOMIC DNA]</scope>
</reference>
<dbReference type="AlphaFoldDB" id="A0A4Y2A3P4"/>
<evidence type="ECO:0000313" key="2">
    <source>
        <dbReference type="Proteomes" id="UP000499080"/>
    </source>
</evidence>
<accession>A0A4Y2A3P4</accession>
<name>A0A4Y2A3P4_ARAVE</name>
<proteinExistence type="predicted"/>
<dbReference type="Proteomes" id="UP000499080">
    <property type="component" value="Unassembled WGS sequence"/>
</dbReference>
<dbReference type="EMBL" id="BGPR01000005">
    <property type="protein sequence ID" value="GBL74333.1"/>
    <property type="molecule type" value="Genomic_DNA"/>
</dbReference>
<keyword evidence="2" id="KW-1185">Reference proteome</keyword>
<protein>
    <submittedName>
        <fullName evidence="1">Uncharacterized protein</fullName>
    </submittedName>
</protein>
<evidence type="ECO:0000313" key="1">
    <source>
        <dbReference type="EMBL" id="GBL74333.1"/>
    </source>
</evidence>
<organism evidence="1 2">
    <name type="scientific">Araneus ventricosus</name>
    <name type="common">Orbweaver spider</name>
    <name type="synonym">Epeira ventricosa</name>
    <dbReference type="NCBI Taxonomy" id="182803"/>
    <lineage>
        <taxon>Eukaryota</taxon>
        <taxon>Metazoa</taxon>
        <taxon>Ecdysozoa</taxon>
        <taxon>Arthropoda</taxon>
        <taxon>Chelicerata</taxon>
        <taxon>Arachnida</taxon>
        <taxon>Araneae</taxon>
        <taxon>Araneomorphae</taxon>
        <taxon>Entelegynae</taxon>
        <taxon>Araneoidea</taxon>
        <taxon>Araneidae</taxon>
        <taxon>Araneus</taxon>
    </lineage>
</organism>